<keyword evidence="2" id="KW-1185">Reference proteome</keyword>
<gene>
    <name evidence="1" type="ORF">Fmac_013710</name>
</gene>
<protein>
    <submittedName>
        <fullName evidence="1">Uncharacterized protein</fullName>
    </submittedName>
</protein>
<name>A0ABD1MTZ4_9FABA</name>
<dbReference type="Proteomes" id="UP001603857">
    <property type="component" value="Unassembled WGS sequence"/>
</dbReference>
<evidence type="ECO:0000313" key="1">
    <source>
        <dbReference type="EMBL" id="KAL2339264.1"/>
    </source>
</evidence>
<comment type="caution">
    <text evidence="1">The sequence shown here is derived from an EMBL/GenBank/DDBJ whole genome shotgun (WGS) entry which is preliminary data.</text>
</comment>
<dbReference type="AlphaFoldDB" id="A0ABD1MTZ4"/>
<proteinExistence type="predicted"/>
<accession>A0ABD1MTZ4</accession>
<organism evidence="1 2">
    <name type="scientific">Flemingia macrophylla</name>
    <dbReference type="NCBI Taxonomy" id="520843"/>
    <lineage>
        <taxon>Eukaryota</taxon>
        <taxon>Viridiplantae</taxon>
        <taxon>Streptophyta</taxon>
        <taxon>Embryophyta</taxon>
        <taxon>Tracheophyta</taxon>
        <taxon>Spermatophyta</taxon>
        <taxon>Magnoliopsida</taxon>
        <taxon>eudicotyledons</taxon>
        <taxon>Gunneridae</taxon>
        <taxon>Pentapetalae</taxon>
        <taxon>rosids</taxon>
        <taxon>fabids</taxon>
        <taxon>Fabales</taxon>
        <taxon>Fabaceae</taxon>
        <taxon>Papilionoideae</taxon>
        <taxon>50 kb inversion clade</taxon>
        <taxon>NPAAA clade</taxon>
        <taxon>indigoferoid/millettioid clade</taxon>
        <taxon>Phaseoleae</taxon>
        <taxon>Flemingia</taxon>
    </lineage>
</organism>
<evidence type="ECO:0000313" key="2">
    <source>
        <dbReference type="Proteomes" id="UP001603857"/>
    </source>
</evidence>
<reference evidence="1 2" key="1">
    <citation type="submission" date="2024-08" db="EMBL/GenBank/DDBJ databases">
        <title>Insights into the chromosomal genome structure of Flemingia macrophylla.</title>
        <authorList>
            <person name="Ding Y."/>
            <person name="Zhao Y."/>
            <person name="Bi W."/>
            <person name="Wu M."/>
            <person name="Zhao G."/>
            <person name="Gong Y."/>
            <person name="Li W."/>
            <person name="Zhang P."/>
        </authorList>
    </citation>
    <scope>NUCLEOTIDE SEQUENCE [LARGE SCALE GENOMIC DNA]</scope>
    <source>
        <strain evidence="1">DYQJB</strain>
        <tissue evidence="1">Leaf</tissue>
    </source>
</reference>
<dbReference type="EMBL" id="JBGMDY010000004">
    <property type="protein sequence ID" value="KAL2339264.1"/>
    <property type="molecule type" value="Genomic_DNA"/>
</dbReference>
<sequence length="361" mass="42159">MPPPVIINEMPLEQLSSFVQHKYWVRQYILNSFPEDIKTHIINLAQKSNWEKVMVMIDKIQNIDMDILPYSVVQYSEHYDAYQGILHDVFPPQLCVKNTQVIDEELFMDSYFCGLLHMFKMTRGTQPPPFLGPKVCNIIQKFIAQKKICILDMVELSPIFLVLRVYVYSSYPFVDNNGEHQPSKHHFILSYELDFQSSRFRTMSPLMLATTNYTQLTSSPVFDKTGLNLFYAFLFDLNYHLQLLGETQLCKIWCPLKRASTLWHDPLLHPDVYRKISELPPKVQTAISLICEEDPKGEIGSSIHQPIQIDVPESSNQQRFGDIPTLLDDFEEEVLEEEMWDYLYKTPDDISETADQQRMSE</sequence>